<organism evidence="1 2">
    <name type="scientific">Ilyodon furcidens</name>
    <name type="common">goldbreast splitfin</name>
    <dbReference type="NCBI Taxonomy" id="33524"/>
    <lineage>
        <taxon>Eukaryota</taxon>
        <taxon>Metazoa</taxon>
        <taxon>Chordata</taxon>
        <taxon>Craniata</taxon>
        <taxon>Vertebrata</taxon>
        <taxon>Euteleostomi</taxon>
        <taxon>Actinopterygii</taxon>
        <taxon>Neopterygii</taxon>
        <taxon>Teleostei</taxon>
        <taxon>Neoteleostei</taxon>
        <taxon>Acanthomorphata</taxon>
        <taxon>Ovalentaria</taxon>
        <taxon>Atherinomorphae</taxon>
        <taxon>Cyprinodontiformes</taxon>
        <taxon>Goodeidae</taxon>
        <taxon>Ilyodon</taxon>
    </lineage>
</organism>
<evidence type="ECO:0000313" key="2">
    <source>
        <dbReference type="Proteomes" id="UP001482620"/>
    </source>
</evidence>
<dbReference type="Proteomes" id="UP001482620">
    <property type="component" value="Unassembled WGS sequence"/>
</dbReference>
<reference evidence="1 2" key="1">
    <citation type="submission" date="2021-06" db="EMBL/GenBank/DDBJ databases">
        <authorList>
            <person name="Palmer J.M."/>
        </authorList>
    </citation>
    <scope>NUCLEOTIDE SEQUENCE [LARGE SCALE GENOMIC DNA]</scope>
    <source>
        <strain evidence="2">if_2019</strain>
        <tissue evidence="1">Muscle</tissue>
    </source>
</reference>
<comment type="caution">
    <text evidence="1">The sequence shown here is derived from an EMBL/GenBank/DDBJ whole genome shotgun (WGS) entry which is preliminary data.</text>
</comment>
<evidence type="ECO:0000313" key="1">
    <source>
        <dbReference type="EMBL" id="MEQ2222051.1"/>
    </source>
</evidence>
<gene>
    <name evidence="1" type="ORF">ILYODFUR_021918</name>
</gene>
<name>A0ABV0SQH2_9TELE</name>
<dbReference type="EMBL" id="JAHRIQ010002379">
    <property type="protein sequence ID" value="MEQ2222051.1"/>
    <property type="molecule type" value="Genomic_DNA"/>
</dbReference>
<accession>A0ABV0SQH2</accession>
<sequence length="101" mass="11997">MHAILNVPKMTIFKATIIFPLYRSIKMPQSSNWKSGFYQIRNKEHDYSPTVLFCVCFLVKLEKLLQEVLLWSSMVSGKFILESNTRMLRIKETLMFIFHSY</sequence>
<protein>
    <submittedName>
        <fullName evidence="1">Uncharacterized protein</fullName>
    </submittedName>
</protein>
<keyword evidence="2" id="KW-1185">Reference proteome</keyword>
<proteinExistence type="predicted"/>